<sequence length="430" mass="48753">MDQLKSQIRGVLISNRKQMTVQNLISDYKLLEGEDIPYKQFGFKTLDDLLGAMPDVLQVQGYGRQATIQPVITQTTQHMKELVEKSKNSPPGNYNWNKQNIPARRNFADHHWPSAKNNDYEMSNKTAFRGAPEKNNFCHNPIAERNAKRMIEIVAKNVDRLTSEAPVQVHNDRVLNETKAREPEVSSKKESEAKDAESIQLPACFPSTTTSFENDAIDQIPSTEENNIDIFEPLPASVEIGSVVTAVGVSPASNLHDIRVQLPQHATKLRTMTLAIQACHEENVASSDNNNASVHKVKHIRLGKYCMVKDNDGWFRGLVVARPECKMVKVYFIDSGLVNQVSVSNAFYLPKKYRFPRQLVRVTMGDIKPIGDRWSEGALRYINQAIFHKRMHMFIRAIDEKTNTIDAVLFGPDAILSRELVRRREAVWTS</sequence>
<accession>A0A2M3Z7R4</accession>
<dbReference type="GO" id="GO:0007283">
    <property type="term" value="P:spermatogenesis"/>
    <property type="evidence" value="ECO:0007669"/>
    <property type="project" value="UniProtKB-KW"/>
</dbReference>
<organism evidence="7">
    <name type="scientific">Anopheles braziliensis</name>
    <dbReference type="NCBI Taxonomy" id="58242"/>
    <lineage>
        <taxon>Eukaryota</taxon>
        <taxon>Metazoa</taxon>
        <taxon>Ecdysozoa</taxon>
        <taxon>Arthropoda</taxon>
        <taxon>Hexapoda</taxon>
        <taxon>Insecta</taxon>
        <taxon>Pterygota</taxon>
        <taxon>Neoptera</taxon>
        <taxon>Endopterygota</taxon>
        <taxon>Diptera</taxon>
        <taxon>Nematocera</taxon>
        <taxon>Culicoidea</taxon>
        <taxon>Culicidae</taxon>
        <taxon>Anophelinae</taxon>
        <taxon>Anopheles</taxon>
    </lineage>
</organism>
<keyword evidence="3" id="KW-0677">Repeat</keyword>
<evidence type="ECO:0000256" key="3">
    <source>
        <dbReference type="ARBA" id="ARBA00022737"/>
    </source>
</evidence>
<dbReference type="CDD" id="cd09972">
    <property type="entry name" value="LOTUS_TDRD_OSKAR"/>
    <property type="match status" value="1"/>
</dbReference>
<dbReference type="InterPro" id="IPR041966">
    <property type="entry name" value="LOTUS-like"/>
</dbReference>
<dbReference type="GO" id="GO:0005737">
    <property type="term" value="C:cytoplasm"/>
    <property type="evidence" value="ECO:0007669"/>
    <property type="project" value="UniProtKB-SubCell"/>
</dbReference>
<dbReference type="Gene3D" id="2.30.30.140">
    <property type="match status" value="1"/>
</dbReference>
<evidence type="ECO:0000256" key="5">
    <source>
        <dbReference type="SAM" id="MobiDB-lite"/>
    </source>
</evidence>
<evidence type="ECO:0000256" key="4">
    <source>
        <dbReference type="ARBA" id="ARBA00022871"/>
    </source>
</evidence>
<evidence type="ECO:0000313" key="7">
    <source>
        <dbReference type="EMBL" id="MBW24554.1"/>
    </source>
</evidence>
<dbReference type="InterPro" id="IPR035437">
    <property type="entry name" value="SNase_OB-fold_sf"/>
</dbReference>
<dbReference type="Gene3D" id="2.40.50.90">
    <property type="match status" value="1"/>
</dbReference>
<protein>
    <recommendedName>
        <fullName evidence="6">HTH OST-type domain-containing protein</fullName>
    </recommendedName>
</protein>
<keyword evidence="4" id="KW-0744">Spermatogenesis</keyword>
<feature type="domain" description="HTH OST-type" evidence="6">
    <location>
        <begin position="1"/>
        <end position="73"/>
    </location>
</feature>
<dbReference type="AlphaFoldDB" id="A0A2M3Z7R4"/>
<dbReference type="InterPro" id="IPR002999">
    <property type="entry name" value="Tudor"/>
</dbReference>
<name>A0A2M3Z7R4_9DIPT</name>
<comment type="subcellular location">
    <subcellularLocation>
        <location evidence="1">Cytoplasm</location>
    </subcellularLocation>
</comment>
<dbReference type="Gene3D" id="3.30.420.610">
    <property type="entry name" value="LOTUS domain-like"/>
    <property type="match status" value="1"/>
</dbReference>
<evidence type="ECO:0000256" key="1">
    <source>
        <dbReference type="ARBA" id="ARBA00004496"/>
    </source>
</evidence>
<keyword evidence="2" id="KW-0963">Cytoplasm</keyword>
<dbReference type="PROSITE" id="PS51644">
    <property type="entry name" value="HTH_OST"/>
    <property type="match status" value="1"/>
</dbReference>
<dbReference type="EMBL" id="GGFM01003803">
    <property type="protein sequence ID" value="MBW24554.1"/>
    <property type="molecule type" value="Transcribed_RNA"/>
</dbReference>
<keyword evidence="4" id="KW-0221">Differentiation</keyword>
<evidence type="ECO:0000259" key="6">
    <source>
        <dbReference type="PROSITE" id="PS51644"/>
    </source>
</evidence>
<dbReference type="InterPro" id="IPR025605">
    <property type="entry name" value="OST-HTH/LOTUS_dom"/>
</dbReference>
<dbReference type="Pfam" id="PF00567">
    <property type="entry name" value="TUDOR"/>
    <property type="match status" value="1"/>
</dbReference>
<evidence type="ECO:0000256" key="2">
    <source>
        <dbReference type="ARBA" id="ARBA00022490"/>
    </source>
</evidence>
<dbReference type="Pfam" id="PF12872">
    <property type="entry name" value="OST-HTH"/>
    <property type="match status" value="1"/>
</dbReference>
<proteinExistence type="predicted"/>
<dbReference type="SUPFAM" id="SSF63748">
    <property type="entry name" value="Tudor/PWWP/MBT"/>
    <property type="match status" value="1"/>
</dbReference>
<dbReference type="GO" id="GO:0030154">
    <property type="term" value="P:cell differentiation"/>
    <property type="evidence" value="ECO:0007669"/>
    <property type="project" value="UniProtKB-ARBA"/>
</dbReference>
<reference evidence="7" key="1">
    <citation type="submission" date="2018-01" db="EMBL/GenBank/DDBJ databases">
        <title>An insight into the sialome of Amazonian anophelines.</title>
        <authorList>
            <person name="Ribeiro J.M."/>
            <person name="Scarpassa V."/>
            <person name="Calvo E."/>
        </authorList>
    </citation>
    <scope>NUCLEOTIDE SEQUENCE</scope>
    <source>
        <tissue evidence="7">Salivary glands</tissue>
    </source>
</reference>
<feature type="region of interest" description="Disordered" evidence="5">
    <location>
        <begin position="176"/>
        <end position="197"/>
    </location>
</feature>